<dbReference type="AlphaFoldDB" id="B7G549"/>
<proteinExistence type="predicted"/>
<dbReference type="Proteomes" id="UP000000759">
    <property type="component" value="Chromosome 15"/>
</dbReference>
<reference evidence="3 4" key="1">
    <citation type="journal article" date="2008" name="Nature">
        <title>The Phaeodactylum genome reveals the evolutionary history of diatom genomes.</title>
        <authorList>
            <person name="Bowler C."/>
            <person name="Allen A.E."/>
            <person name="Badger J.H."/>
            <person name="Grimwood J."/>
            <person name="Jabbari K."/>
            <person name="Kuo A."/>
            <person name="Maheswari U."/>
            <person name="Martens C."/>
            <person name="Maumus F."/>
            <person name="Otillar R.P."/>
            <person name="Rayko E."/>
            <person name="Salamov A."/>
            <person name="Vandepoele K."/>
            <person name="Beszteri B."/>
            <person name="Gruber A."/>
            <person name="Heijde M."/>
            <person name="Katinka M."/>
            <person name="Mock T."/>
            <person name="Valentin K."/>
            <person name="Verret F."/>
            <person name="Berges J.A."/>
            <person name="Brownlee C."/>
            <person name="Cadoret J.P."/>
            <person name="Chiovitti A."/>
            <person name="Choi C.J."/>
            <person name="Coesel S."/>
            <person name="De Martino A."/>
            <person name="Detter J.C."/>
            <person name="Durkin C."/>
            <person name="Falciatore A."/>
            <person name="Fournet J."/>
            <person name="Haruta M."/>
            <person name="Huysman M.J."/>
            <person name="Jenkins B.D."/>
            <person name="Jiroutova K."/>
            <person name="Jorgensen R.E."/>
            <person name="Joubert Y."/>
            <person name="Kaplan A."/>
            <person name="Kroger N."/>
            <person name="Kroth P.G."/>
            <person name="La Roche J."/>
            <person name="Lindquist E."/>
            <person name="Lommer M."/>
            <person name="Martin-Jezequel V."/>
            <person name="Lopez P.J."/>
            <person name="Lucas S."/>
            <person name="Mangogna M."/>
            <person name="McGinnis K."/>
            <person name="Medlin L.K."/>
            <person name="Montsant A."/>
            <person name="Oudot-Le Secq M.P."/>
            <person name="Napoli C."/>
            <person name="Obornik M."/>
            <person name="Parker M.S."/>
            <person name="Petit J.L."/>
            <person name="Porcel B.M."/>
            <person name="Poulsen N."/>
            <person name="Robison M."/>
            <person name="Rychlewski L."/>
            <person name="Rynearson T.A."/>
            <person name="Schmutz J."/>
            <person name="Shapiro H."/>
            <person name="Siaut M."/>
            <person name="Stanley M."/>
            <person name="Sussman M.R."/>
            <person name="Taylor A.R."/>
            <person name="Vardi A."/>
            <person name="von Dassow P."/>
            <person name="Vyverman W."/>
            <person name="Willis A."/>
            <person name="Wyrwicz L.S."/>
            <person name="Rokhsar D.S."/>
            <person name="Weissenbach J."/>
            <person name="Armbrust E.V."/>
            <person name="Green B.R."/>
            <person name="Van de Peer Y."/>
            <person name="Grigoriev I.V."/>
        </authorList>
    </citation>
    <scope>NUCLEOTIDE SEQUENCE [LARGE SCALE GENOMIC DNA]</scope>
    <source>
        <strain evidence="3 4">CCAP 1055/1</strain>
    </source>
</reference>
<evidence type="ECO:0000256" key="2">
    <source>
        <dbReference type="SAM" id="SignalP"/>
    </source>
</evidence>
<dbReference type="HOGENOM" id="CLU_604788_0_0_1"/>
<dbReference type="EMBL" id="CM000617">
    <property type="protein sequence ID" value="EEC46086.1"/>
    <property type="molecule type" value="Genomic_DNA"/>
</dbReference>
<dbReference type="InParanoid" id="B7G549"/>
<evidence type="ECO:0000256" key="1">
    <source>
        <dbReference type="SAM" id="MobiDB-lite"/>
    </source>
</evidence>
<dbReference type="PaxDb" id="2850-Phatr47851"/>
<feature type="compositionally biased region" description="Polar residues" evidence="1">
    <location>
        <begin position="256"/>
        <end position="272"/>
    </location>
</feature>
<evidence type="ECO:0000313" key="3">
    <source>
        <dbReference type="EMBL" id="EEC46086.1"/>
    </source>
</evidence>
<name>B7G549_PHATC</name>
<evidence type="ECO:0000313" key="4">
    <source>
        <dbReference type="Proteomes" id="UP000000759"/>
    </source>
</evidence>
<accession>B7G549</accession>
<organism evidence="3 4">
    <name type="scientific">Phaeodactylum tricornutum (strain CCAP 1055/1)</name>
    <dbReference type="NCBI Taxonomy" id="556484"/>
    <lineage>
        <taxon>Eukaryota</taxon>
        <taxon>Sar</taxon>
        <taxon>Stramenopiles</taxon>
        <taxon>Ochrophyta</taxon>
        <taxon>Bacillariophyta</taxon>
        <taxon>Bacillariophyceae</taxon>
        <taxon>Bacillariophycidae</taxon>
        <taxon>Naviculales</taxon>
        <taxon>Phaeodactylaceae</taxon>
        <taxon>Phaeodactylum</taxon>
    </lineage>
</organism>
<dbReference type="eggNOG" id="ENOG502S5BV">
    <property type="taxonomic scope" value="Eukaryota"/>
</dbReference>
<sequence>MVPLGSFRWCSLLWTYGSVHAWSPPVTAAVDHVSRREWLGFLVSTVAVDTPIDDTGLAKDASIPPTTLVSSQELPIMLRDYTKLVPLGPPEAKLRNEYSPDVADRLTNMDKGPIDALAQKLTNDLANGATGRGSYIVTGDLNPRIFRDDCVFQDPTNRVASLRQYRQALTILFDPERSVVEVLEPVRRIVSDTDDGSIRLRGRFRQRGYLQFLPWQPYVTAYESTITYRIDPDTGRIAEQSQTWTKSANRALRESFTPSWNGSPPASSQLPTSDEPEPVRALFRRVNGRRPYEYSDEERVEIADLVRKIVAENASERQRYQWSEDALVGRWILVYLEPGPEGSGVDRRVPFPEFPWNDSYQIFARNTVTNVGEIWGPSLYATVSGSLSEQDVGSRTMPKRFTTSIHGGQICWKEVRPCVPLPIQGEGVFQLEYIGPRLRILQNLNGGGARGVQIRLP</sequence>
<dbReference type="GeneID" id="7202983"/>
<dbReference type="PANTHER" id="PTHR34123:SF3">
    <property type="entry name" value="SNOAL-LIKE DOMAIN-CONTAINING PROTEIN"/>
    <property type="match status" value="1"/>
</dbReference>
<evidence type="ECO:0008006" key="5">
    <source>
        <dbReference type="Google" id="ProtNLM"/>
    </source>
</evidence>
<keyword evidence="2" id="KW-0732">Signal</keyword>
<dbReference type="PANTHER" id="PTHR34123">
    <property type="entry name" value="OS04G0578200 PROTEIN"/>
    <property type="match status" value="1"/>
</dbReference>
<reference evidence="4" key="2">
    <citation type="submission" date="2008-08" db="EMBL/GenBank/DDBJ databases">
        <authorList>
            <consortium name="Diatom Consortium"/>
            <person name="Grigoriev I."/>
            <person name="Grimwood J."/>
            <person name="Kuo A."/>
            <person name="Otillar R.P."/>
            <person name="Salamov A."/>
            <person name="Detter J.C."/>
            <person name="Lindquist E."/>
            <person name="Shapiro H."/>
            <person name="Lucas S."/>
            <person name="Glavina del Rio T."/>
            <person name="Pitluck S."/>
            <person name="Rokhsar D."/>
            <person name="Bowler C."/>
        </authorList>
    </citation>
    <scope>GENOME REANNOTATION</scope>
    <source>
        <strain evidence="4">CCAP 1055/1</strain>
    </source>
</reference>
<dbReference type="RefSeq" id="XP_002182185.1">
    <property type="nucleotide sequence ID" value="XM_002182149.1"/>
</dbReference>
<dbReference type="STRING" id="556484.B7G549"/>
<protein>
    <recommendedName>
        <fullName evidence="5">Plastid lipid-associated protein/fibrillin conserved domain-containing protein</fullName>
    </recommendedName>
</protein>
<feature type="signal peptide" evidence="2">
    <location>
        <begin position="1"/>
        <end position="21"/>
    </location>
</feature>
<feature type="region of interest" description="Disordered" evidence="1">
    <location>
        <begin position="255"/>
        <end position="276"/>
    </location>
</feature>
<gene>
    <name evidence="3" type="ORF">PHATRDRAFT_47851</name>
</gene>
<dbReference type="OrthoDB" id="348976at2759"/>
<dbReference type="KEGG" id="pti:PHATRDRAFT_47851"/>
<keyword evidence="4" id="KW-1185">Reference proteome</keyword>
<feature type="chain" id="PRO_5002853006" description="Plastid lipid-associated protein/fibrillin conserved domain-containing protein" evidence="2">
    <location>
        <begin position="22"/>
        <end position="457"/>
    </location>
</feature>